<dbReference type="Gene3D" id="6.20.240.60">
    <property type="match status" value="1"/>
</dbReference>
<evidence type="ECO:0000313" key="5">
    <source>
        <dbReference type="Proteomes" id="UP000256304"/>
    </source>
</evidence>
<proteinExistence type="predicted"/>
<dbReference type="InterPro" id="IPR011105">
    <property type="entry name" value="Cell_wall_hydrolase_SleB"/>
</dbReference>
<feature type="domain" description="Peptidoglycan binding-like" evidence="2">
    <location>
        <begin position="42"/>
        <end position="97"/>
    </location>
</feature>
<dbReference type="InterPro" id="IPR042047">
    <property type="entry name" value="SleB_dom1"/>
</dbReference>
<evidence type="ECO:0000259" key="2">
    <source>
        <dbReference type="Pfam" id="PF01471"/>
    </source>
</evidence>
<evidence type="ECO:0000313" key="4">
    <source>
        <dbReference type="EMBL" id="REE67004.1"/>
    </source>
</evidence>
<dbReference type="GO" id="GO:0016787">
    <property type="term" value="F:hydrolase activity"/>
    <property type="evidence" value="ECO:0007669"/>
    <property type="project" value="InterPro"/>
</dbReference>
<accession>A0A3D9QU49</accession>
<keyword evidence="1" id="KW-0732">Signal</keyword>
<dbReference type="InterPro" id="IPR036366">
    <property type="entry name" value="PGBDSf"/>
</dbReference>
<dbReference type="Proteomes" id="UP000256304">
    <property type="component" value="Unassembled WGS sequence"/>
</dbReference>
<dbReference type="AlphaFoldDB" id="A0A3D9QU49"/>
<gene>
    <name evidence="4" type="ORF">A8990_14513</name>
</gene>
<dbReference type="InterPro" id="IPR002477">
    <property type="entry name" value="Peptidoglycan-bd-like"/>
</dbReference>
<dbReference type="SUPFAM" id="SSF47090">
    <property type="entry name" value="PGBD-like"/>
    <property type="match status" value="1"/>
</dbReference>
<evidence type="ECO:0000256" key="1">
    <source>
        <dbReference type="SAM" id="SignalP"/>
    </source>
</evidence>
<dbReference type="Gene3D" id="1.10.10.2520">
    <property type="entry name" value="Cell wall hydrolase SleB, domain 1"/>
    <property type="match status" value="1"/>
</dbReference>
<feature type="signal peptide" evidence="1">
    <location>
        <begin position="1"/>
        <end position="22"/>
    </location>
</feature>
<feature type="chain" id="PRO_5038751795" evidence="1">
    <location>
        <begin position="23"/>
        <end position="219"/>
    </location>
</feature>
<evidence type="ECO:0000259" key="3">
    <source>
        <dbReference type="Pfam" id="PF07486"/>
    </source>
</evidence>
<dbReference type="EMBL" id="QTTN01000045">
    <property type="protein sequence ID" value="REE67004.1"/>
    <property type="molecule type" value="Genomic_DNA"/>
</dbReference>
<dbReference type="InterPro" id="IPR036365">
    <property type="entry name" value="PGBD-like_sf"/>
</dbReference>
<dbReference type="Gene3D" id="1.10.101.10">
    <property type="entry name" value="PGBD-like superfamily/PGBD"/>
    <property type="match status" value="1"/>
</dbReference>
<comment type="caution">
    <text evidence="4">The sequence shown here is derived from an EMBL/GenBank/DDBJ whole genome shotgun (WGS) entry which is preliminary data.</text>
</comment>
<organism evidence="4 5">
    <name type="scientific">Paenibacillus taihuensis</name>
    <dbReference type="NCBI Taxonomy" id="1156355"/>
    <lineage>
        <taxon>Bacteria</taxon>
        <taxon>Bacillati</taxon>
        <taxon>Bacillota</taxon>
        <taxon>Bacilli</taxon>
        <taxon>Bacillales</taxon>
        <taxon>Paenibacillaceae</taxon>
        <taxon>Paenibacillus</taxon>
    </lineage>
</organism>
<keyword evidence="5" id="KW-1185">Reference proteome</keyword>
<protein>
    <submittedName>
        <fullName evidence="4">N-acetylmuramoyl-L-alanine amidase</fullName>
    </submittedName>
</protein>
<dbReference type="Pfam" id="PF01471">
    <property type="entry name" value="PG_binding_1"/>
    <property type="match status" value="1"/>
</dbReference>
<feature type="domain" description="Cell wall hydrolase SleB" evidence="3">
    <location>
        <begin position="120"/>
        <end position="218"/>
    </location>
</feature>
<dbReference type="Pfam" id="PF07486">
    <property type="entry name" value="Hydrolase_2"/>
    <property type="match status" value="1"/>
</dbReference>
<reference evidence="4 5" key="1">
    <citation type="submission" date="2018-08" db="EMBL/GenBank/DDBJ databases">
        <title>Genomic Encyclopedia of Type Strains, Phase III (KMG-III): the genomes of soil and plant-associated and newly described type strains.</title>
        <authorList>
            <person name="Whitman W."/>
        </authorList>
    </citation>
    <scope>NUCLEOTIDE SEQUENCE [LARGE SCALE GENOMIC DNA]</scope>
    <source>
        <strain evidence="4 5">CGMCC 1.10966</strain>
    </source>
</reference>
<name>A0A3D9QU49_9BACL</name>
<sequence length="219" mass="24094">MIKQKKLAALAFVMLITGGLCLSEQAPVSAAAAPILKQGSQSNDVADLQFRLQTLGYYKDTITTKYGMTTRSAVINFQKANGIKGDGIAGPETWRKLKKLSVNKPELSKLARIIYSEARGEVYKGQVAVGAVVMNRLKSPLFPKTVTDVIFEPFAFTAVADGQYWLIPNNSAFLAAKDAVRGWDPTKNALYYYNPTTAKSKWILTRKVTTKIGRHVFAI</sequence>